<evidence type="ECO:0000259" key="3">
    <source>
        <dbReference type="PROSITE" id="PS51711"/>
    </source>
</evidence>
<keyword evidence="5" id="KW-1185">Reference proteome</keyword>
<dbReference type="InterPro" id="IPR050860">
    <property type="entry name" value="FeoB_GTPase"/>
</dbReference>
<dbReference type="Pfam" id="PF07670">
    <property type="entry name" value="Gate"/>
    <property type="match status" value="2"/>
</dbReference>
<comment type="caution">
    <text evidence="4">The sequence shown here is derived from an EMBL/GenBank/DDBJ whole genome shotgun (WGS) entry which is preliminary data.</text>
</comment>
<dbReference type="PANTHER" id="PTHR43185">
    <property type="entry name" value="FERROUS IRON TRANSPORT PROTEIN B"/>
    <property type="match status" value="1"/>
</dbReference>
<feature type="domain" description="FeoB-type G" evidence="3">
    <location>
        <begin position="15"/>
        <end position="183"/>
    </location>
</feature>
<dbReference type="EMBL" id="JAGSPJ010000003">
    <property type="protein sequence ID" value="MBR7799956.1"/>
    <property type="molecule type" value="Genomic_DNA"/>
</dbReference>
<dbReference type="InterPro" id="IPR006073">
    <property type="entry name" value="GTP-bd"/>
</dbReference>
<feature type="transmembrane region" description="Helical" evidence="2">
    <location>
        <begin position="607"/>
        <end position="628"/>
    </location>
</feature>
<dbReference type="AlphaFoldDB" id="A0A941E227"/>
<keyword evidence="2" id="KW-0472">Membrane</keyword>
<feature type="transmembrane region" description="Helical" evidence="2">
    <location>
        <begin position="372"/>
        <end position="398"/>
    </location>
</feature>
<dbReference type="GO" id="GO:0005525">
    <property type="term" value="F:GTP binding"/>
    <property type="evidence" value="ECO:0007669"/>
    <property type="project" value="InterPro"/>
</dbReference>
<evidence type="ECO:0000313" key="5">
    <source>
        <dbReference type="Proteomes" id="UP000678545"/>
    </source>
</evidence>
<feature type="transmembrane region" description="Helical" evidence="2">
    <location>
        <begin position="238"/>
        <end position="261"/>
    </location>
</feature>
<accession>A0A941E227</accession>
<evidence type="ECO:0000256" key="1">
    <source>
        <dbReference type="ARBA" id="ARBA00031200"/>
    </source>
</evidence>
<proteinExistence type="predicted"/>
<feature type="transmembrane region" description="Helical" evidence="2">
    <location>
        <begin position="289"/>
        <end position="318"/>
    </location>
</feature>
<dbReference type="Pfam" id="PF02421">
    <property type="entry name" value="FeoB_N"/>
    <property type="match status" value="1"/>
</dbReference>
<dbReference type="SUPFAM" id="SSF52540">
    <property type="entry name" value="P-loop containing nucleoside triphosphate hydrolases"/>
    <property type="match status" value="1"/>
</dbReference>
<reference evidence="4" key="1">
    <citation type="submission" date="2021-04" db="EMBL/GenBank/DDBJ databases">
        <title>novel species isolated from subtropical streams in China.</title>
        <authorList>
            <person name="Lu H."/>
        </authorList>
    </citation>
    <scope>NUCLEOTIDE SEQUENCE</scope>
    <source>
        <strain evidence="4">FT137W</strain>
    </source>
</reference>
<feature type="transmembrane region" description="Helical" evidence="2">
    <location>
        <begin position="338"/>
        <end position="360"/>
    </location>
</feature>
<evidence type="ECO:0000256" key="2">
    <source>
        <dbReference type="SAM" id="Phobius"/>
    </source>
</evidence>
<dbReference type="CDD" id="cd01879">
    <property type="entry name" value="FeoB"/>
    <property type="match status" value="1"/>
</dbReference>
<dbReference type="Gene3D" id="3.40.50.300">
    <property type="entry name" value="P-loop containing nucleotide triphosphate hydrolases"/>
    <property type="match status" value="1"/>
</dbReference>
<dbReference type="InterPro" id="IPR011642">
    <property type="entry name" value="Gate_dom"/>
</dbReference>
<feature type="transmembrane region" description="Helical" evidence="2">
    <location>
        <begin position="467"/>
        <end position="489"/>
    </location>
</feature>
<dbReference type="PROSITE" id="PS51711">
    <property type="entry name" value="G_FEOB"/>
    <property type="match status" value="1"/>
</dbReference>
<keyword evidence="2" id="KW-0812">Transmembrane</keyword>
<name>A0A941E227_9BURK</name>
<gene>
    <name evidence="4" type="ORF">KDM90_08095</name>
</gene>
<organism evidence="4 5">
    <name type="scientific">Undibacterium fentianense</name>
    <dbReference type="NCBI Taxonomy" id="2828728"/>
    <lineage>
        <taxon>Bacteria</taxon>
        <taxon>Pseudomonadati</taxon>
        <taxon>Pseudomonadota</taxon>
        <taxon>Betaproteobacteria</taxon>
        <taxon>Burkholderiales</taxon>
        <taxon>Oxalobacteraceae</taxon>
        <taxon>Undibacterium</taxon>
    </lineage>
</organism>
<dbReference type="PANTHER" id="PTHR43185:SF1">
    <property type="entry name" value="FE(2+) TRANSPORTER FEOB"/>
    <property type="match status" value="1"/>
</dbReference>
<evidence type="ECO:0000313" key="4">
    <source>
        <dbReference type="EMBL" id="MBR7799956.1"/>
    </source>
</evidence>
<dbReference type="GO" id="GO:0015093">
    <property type="term" value="F:ferrous iron transmembrane transporter activity"/>
    <property type="evidence" value="ECO:0007669"/>
    <property type="project" value="InterPro"/>
</dbReference>
<dbReference type="GO" id="GO:0005886">
    <property type="term" value="C:plasma membrane"/>
    <property type="evidence" value="ECO:0007669"/>
    <property type="project" value="TreeGrafter"/>
</dbReference>
<dbReference type="RefSeq" id="WP_212675110.1">
    <property type="nucleotide sequence ID" value="NZ_JAGSPJ010000003.1"/>
</dbReference>
<feature type="transmembrane region" description="Helical" evidence="2">
    <location>
        <begin position="410"/>
        <end position="432"/>
    </location>
</feature>
<dbReference type="PRINTS" id="PR00326">
    <property type="entry name" value="GTP1OBG"/>
</dbReference>
<feature type="transmembrane region" description="Helical" evidence="2">
    <location>
        <begin position="566"/>
        <end position="586"/>
    </location>
</feature>
<keyword evidence="2" id="KW-1133">Transmembrane helix</keyword>
<sequence length="634" mass="68630">MSQIKPAIVHFHATGPLVALVGNPNCGKTALFNLLTESKQKVANYAGVTVERKEGRLKTNSGKSLRVLDLPGTYSLHPRSPDERVTHDVLFGNAIGEKRPDFIVCVVDATNLRRGLRLVIAVQRLGIPCIVALNMTDMAEQRGLRIDEQALSVELGIPVVRTVGIKQGGDQALKSMLDLLLNQQNRQVETVSNSDLAGQSHTDLDHEKVRQILAKLGLDEIIPHNVSDKIDRIVLHPIFGPALLALILFLVFQAVFAWATLPMDLIKAGTEWLATTVSSSLPDGWVQSLIVNGIIAGAGGVVVFLPQILILFFFILILEESGYLPRAAFLLDRLMGSVGLSGRSFIPLLSSFACAIPGIMAARTIANSRDRLVTIMIAPLMTCSARLPVYALLIGAFIPSRQVMGVFELQGLVLFALYCAGIVGALIVAWILKRFTAQGQIRTLMMELPSYHLPTFRNVLTGLKQRVVIFMSRVGGIIMLLTIVLWVLASYPSAPVGATGMPIEYSFAGYIGKALAYVFEPIGFNWQISIALVPGMAAREVAVSSLGTVYALAASGSDTADALAPIIAHQWSLATALSLLAWYVFAPQCISTLATVKRETGGWRMPIIMMLYLFGLAYLAAFLTYRIALACGLG</sequence>
<dbReference type="InterPro" id="IPR027417">
    <property type="entry name" value="P-loop_NTPase"/>
</dbReference>
<dbReference type="Proteomes" id="UP000678545">
    <property type="component" value="Unassembled WGS sequence"/>
</dbReference>
<dbReference type="Pfam" id="PF07664">
    <property type="entry name" value="FeoB_C"/>
    <property type="match status" value="1"/>
</dbReference>
<dbReference type="InterPro" id="IPR011640">
    <property type="entry name" value="Fe2_transport_prot_B_C"/>
</dbReference>
<protein>
    <recommendedName>
        <fullName evidence="1">Ferrous iron transport protein B</fullName>
    </recommendedName>
</protein>
<dbReference type="InterPro" id="IPR030389">
    <property type="entry name" value="G_FEOB_dom"/>
</dbReference>